<dbReference type="PANTHER" id="PTHR10366:SF628">
    <property type="entry name" value="NAD(P)-BINDING ROSSMANN-FOLD SUPERFAMILY PROTEIN"/>
    <property type="match status" value="1"/>
</dbReference>
<evidence type="ECO:0000313" key="5">
    <source>
        <dbReference type="Proteomes" id="UP001642487"/>
    </source>
</evidence>
<dbReference type="EMBL" id="OZ021739">
    <property type="protein sequence ID" value="CAK9321900.1"/>
    <property type="molecule type" value="Genomic_DNA"/>
</dbReference>
<dbReference type="CDD" id="cd08958">
    <property type="entry name" value="FR_SDR_e"/>
    <property type="match status" value="1"/>
</dbReference>
<keyword evidence="5" id="KW-1185">Reference proteome</keyword>
<evidence type="ECO:0000256" key="2">
    <source>
        <dbReference type="ARBA" id="ARBA00023002"/>
    </source>
</evidence>
<dbReference type="InterPro" id="IPR036291">
    <property type="entry name" value="NAD(P)-bd_dom_sf"/>
</dbReference>
<dbReference type="Proteomes" id="UP001642487">
    <property type="component" value="Chromosome 5"/>
</dbReference>
<dbReference type="InterPro" id="IPR001509">
    <property type="entry name" value="Epimerase_deHydtase"/>
</dbReference>
<dbReference type="SUPFAM" id="SSF51735">
    <property type="entry name" value="NAD(P)-binding Rossmann-fold domains"/>
    <property type="match status" value="1"/>
</dbReference>
<sequence>MEEEEEEEGPKTYCVTGGSGFIGSWLVNLLLQNGYKVHATLRDPAKSQKLLSSWKATHRLRLFKADLREEGSFDEAVKGCDGVFHVAASMTFSVDQQDNIEEYVQKNVIDPEIKGTISLLKSCLKSGSVKRVVLTSTISTLTGKDVDGERRCIVDESCQTFVDQVWKNKPSGWVYSLLKRLSEDAAFKFASENGINIVSIITSTVSGPFLTSYIPSSVRVFTAPITGDPDFLRILSNVNERIGSVAVVHTNDICRAHIFLMEHEKAKGRYLCCVESCALSELVERQSRHYSVNLQRCVDENKTWIPSEVSNKKLKDLGFRFEHGIDDIIEDTIAACVECGFICLA</sequence>
<name>A0ABP0YN11_9ROSI</name>
<keyword evidence="2" id="KW-0560">Oxidoreductase</keyword>
<protein>
    <recommendedName>
        <fullName evidence="3">NAD-dependent epimerase/dehydratase domain-containing protein</fullName>
    </recommendedName>
</protein>
<evidence type="ECO:0000256" key="1">
    <source>
        <dbReference type="ARBA" id="ARBA00022857"/>
    </source>
</evidence>
<dbReference type="Pfam" id="PF01370">
    <property type="entry name" value="Epimerase"/>
    <property type="match status" value="1"/>
</dbReference>
<evidence type="ECO:0000259" key="3">
    <source>
        <dbReference type="Pfam" id="PF01370"/>
    </source>
</evidence>
<accession>A0ABP0YN11</accession>
<organism evidence="4 5">
    <name type="scientific">Citrullus colocynthis</name>
    <name type="common">colocynth</name>
    <dbReference type="NCBI Taxonomy" id="252529"/>
    <lineage>
        <taxon>Eukaryota</taxon>
        <taxon>Viridiplantae</taxon>
        <taxon>Streptophyta</taxon>
        <taxon>Embryophyta</taxon>
        <taxon>Tracheophyta</taxon>
        <taxon>Spermatophyta</taxon>
        <taxon>Magnoliopsida</taxon>
        <taxon>eudicotyledons</taxon>
        <taxon>Gunneridae</taxon>
        <taxon>Pentapetalae</taxon>
        <taxon>rosids</taxon>
        <taxon>fabids</taxon>
        <taxon>Cucurbitales</taxon>
        <taxon>Cucurbitaceae</taxon>
        <taxon>Benincaseae</taxon>
        <taxon>Citrullus</taxon>
    </lineage>
</organism>
<keyword evidence="1" id="KW-0521">NADP</keyword>
<dbReference type="PANTHER" id="PTHR10366">
    <property type="entry name" value="NAD DEPENDENT EPIMERASE/DEHYDRATASE"/>
    <property type="match status" value="1"/>
</dbReference>
<dbReference type="Gene3D" id="3.40.50.720">
    <property type="entry name" value="NAD(P)-binding Rossmann-like Domain"/>
    <property type="match status" value="1"/>
</dbReference>
<dbReference type="InterPro" id="IPR050425">
    <property type="entry name" value="NAD(P)_dehydrat-like"/>
</dbReference>
<evidence type="ECO:0000313" key="4">
    <source>
        <dbReference type="EMBL" id="CAK9321900.1"/>
    </source>
</evidence>
<feature type="domain" description="NAD-dependent epimerase/dehydratase" evidence="3">
    <location>
        <begin position="14"/>
        <end position="268"/>
    </location>
</feature>
<gene>
    <name evidence="4" type="ORF">CITCOLO1_LOCUS13999</name>
</gene>
<proteinExistence type="predicted"/>
<reference evidence="4 5" key="1">
    <citation type="submission" date="2024-03" db="EMBL/GenBank/DDBJ databases">
        <authorList>
            <person name="Gkanogiannis A."/>
            <person name="Becerra Lopez-Lavalle L."/>
        </authorList>
    </citation>
    <scope>NUCLEOTIDE SEQUENCE [LARGE SCALE GENOMIC DNA]</scope>
</reference>